<dbReference type="AlphaFoldDB" id="A0A9Q3BDP4"/>
<name>A0A9Q3BDP4_9BASI</name>
<gene>
    <name evidence="1" type="ORF">O181_003070</name>
</gene>
<sequence>MAHRLWSIGHIPWDIQGPFLPKSNDSKRGPTFGPPCPIFGHKSQKTTMAPKPQLAKFGLCLGTIQQSPEDIRHLFPGPSPQEKGRTFPIIGPKGCRNLEWGIYGLRYHYA</sequence>
<dbReference type="EMBL" id="AVOT02000531">
    <property type="protein sequence ID" value="MBW0463355.1"/>
    <property type="molecule type" value="Genomic_DNA"/>
</dbReference>
<evidence type="ECO:0000313" key="1">
    <source>
        <dbReference type="EMBL" id="MBW0463355.1"/>
    </source>
</evidence>
<proteinExistence type="predicted"/>
<comment type="caution">
    <text evidence="1">The sequence shown here is derived from an EMBL/GenBank/DDBJ whole genome shotgun (WGS) entry which is preliminary data.</text>
</comment>
<organism evidence="1 2">
    <name type="scientific">Austropuccinia psidii MF-1</name>
    <dbReference type="NCBI Taxonomy" id="1389203"/>
    <lineage>
        <taxon>Eukaryota</taxon>
        <taxon>Fungi</taxon>
        <taxon>Dikarya</taxon>
        <taxon>Basidiomycota</taxon>
        <taxon>Pucciniomycotina</taxon>
        <taxon>Pucciniomycetes</taxon>
        <taxon>Pucciniales</taxon>
        <taxon>Sphaerophragmiaceae</taxon>
        <taxon>Austropuccinia</taxon>
    </lineage>
</organism>
<dbReference type="Proteomes" id="UP000765509">
    <property type="component" value="Unassembled WGS sequence"/>
</dbReference>
<reference evidence="1" key="1">
    <citation type="submission" date="2021-03" db="EMBL/GenBank/DDBJ databases">
        <title>Draft genome sequence of rust myrtle Austropuccinia psidii MF-1, a brazilian biotype.</title>
        <authorList>
            <person name="Quecine M.C."/>
            <person name="Pachon D.M.R."/>
            <person name="Bonatelli M.L."/>
            <person name="Correr F.H."/>
            <person name="Franceschini L.M."/>
            <person name="Leite T.F."/>
            <person name="Margarido G.R.A."/>
            <person name="Almeida C.A."/>
            <person name="Ferrarezi J.A."/>
            <person name="Labate C.A."/>
        </authorList>
    </citation>
    <scope>NUCLEOTIDE SEQUENCE</scope>
    <source>
        <strain evidence="1">MF-1</strain>
    </source>
</reference>
<accession>A0A9Q3BDP4</accession>
<keyword evidence="2" id="KW-1185">Reference proteome</keyword>
<protein>
    <submittedName>
        <fullName evidence="1">Uncharacterized protein</fullName>
    </submittedName>
</protein>
<evidence type="ECO:0000313" key="2">
    <source>
        <dbReference type="Proteomes" id="UP000765509"/>
    </source>
</evidence>